<dbReference type="EMBL" id="LVWA01000002">
    <property type="protein sequence ID" value="OKL42088.1"/>
    <property type="molecule type" value="Genomic_DNA"/>
</dbReference>
<evidence type="ECO:0000313" key="1">
    <source>
        <dbReference type="EMBL" id="OKL42088.1"/>
    </source>
</evidence>
<comment type="caution">
    <text evidence="1">The sequence shown here is derived from an EMBL/GenBank/DDBJ whole genome shotgun (WGS) entry which is preliminary data.</text>
</comment>
<gene>
    <name evidence="1" type="ORF">A3841_08815</name>
</gene>
<dbReference type="Proteomes" id="UP000186551">
    <property type="component" value="Unassembled WGS sequence"/>
</dbReference>
<keyword evidence="2" id="KW-1185">Reference proteome</keyword>
<protein>
    <submittedName>
        <fullName evidence="1">Uncharacterized protein</fullName>
    </submittedName>
</protein>
<organism evidence="1 2">
    <name type="scientific">Pontibacter flavimaris</name>
    <dbReference type="NCBI Taxonomy" id="1797110"/>
    <lineage>
        <taxon>Bacteria</taxon>
        <taxon>Pseudomonadati</taxon>
        <taxon>Bacteroidota</taxon>
        <taxon>Cytophagia</taxon>
        <taxon>Cytophagales</taxon>
        <taxon>Hymenobacteraceae</taxon>
        <taxon>Pontibacter</taxon>
    </lineage>
</organism>
<evidence type="ECO:0000313" key="2">
    <source>
        <dbReference type="Proteomes" id="UP000186551"/>
    </source>
</evidence>
<proteinExistence type="predicted"/>
<sequence>MRICHRLSTQPSTRSKVALKLSLLGLQVQREGPGPVEPECEQTLDEIIRQLAVLNIPDPQDDPA</sequence>
<name>A0A1Q5PIP7_9BACT</name>
<reference evidence="1 2" key="1">
    <citation type="submission" date="2016-03" db="EMBL/GenBank/DDBJ databases">
        <title>Genome sequence of Pontibacter sp. nov., of the family cytophagaceae, isolated from marine sediment of the Yellow Sea, China.</title>
        <authorList>
            <person name="Zhang G."/>
            <person name="Zhang R."/>
        </authorList>
    </citation>
    <scope>NUCLEOTIDE SEQUENCE [LARGE SCALE GENOMIC DNA]</scope>
    <source>
        <strain evidence="1 2">S10-8</strain>
    </source>
</reference>
<dbReference type="AlphaFoldDB" id="A0A1Q5PIP7"/>
<accession>A0A1Q5PIP7</accession>